<protein>
    <recommendedName>
        <fullName evidence="5">Radical SAM core domain-containing protein</fullName>
    </recommendedName>
</protein>
<dbReference type="EMBL" id="MGDI01000002">
    <property type="protein sequence ID" value="OGL55290.1"/>
    <property type="molecule type" value="Genomic_DNA"/>
</dbReference>
<dbReference type="Pfam" id="PF04055">
    <property type="entry name" value="Radical_SAM"/>
    <property type="match status" value="1"/>
</dbReference>
<keyword evidence="2" id="KW-0479">Metal-binding</keyword>
<evidence type="ECO:0000313" key="7">
    <source>
        <dbReference type="Proteomes" id="UP000178082"/>
    </source>
</evidence>
<dbReference type="Proteomes" id="UP000178082">
    <property type="component" value="Unassembled WGS sequence"/>
</dbReference>
<evidence type="ECO:0000256" key="1">
    <source>
        <dbReference type="ARBA" id="ARBA00022691"/>
    </source>
</evidence>
<dbReference type="InterPro" id="IPR007197">
    <property type="entry name" value="rSAM"/>
</dbReference>
<accession>A0A1F7SNC6</accession>
<dbReference type="InterPro" id="IPR023885">
    <property type="entry name" value="4Fe4S-binding_SPASM_dom"/>
</dbReference>
<dbReference type="GO" id="GO:0046872">
    <property type="term" value="F:metal ion binding"/>
    <property type="evidence" value="ECO:0007669"/>
    <property type="project" value="UniProtKB-KW"/>
</dbReference>
<dbReference type="SFLD" id="SFLDG01067">
    <property type="entry name" value="SPASM/twitch_domain_containing"/>
    <property type="match status" value="1"/>
</dbReference>
<evidence type="ECO:0000256" key="2">
    <source>
        <dbReference type="ARBA" id="ARBA00022723"/>
    </source>
</evidence>
<sequence>MTSIPINFDEVKEISNFLPKFIDILSKNLGDGSLDILSLFENYTRAKEISQKMRDEGIVVPKVLIISPSMRCNLDCIGCYAKGYLKDGELSLEEIDRVINEAKDLGIFLFLISGGEPFFREGLLDVLTCHRDVVSWIFTNGTLFTQAVADRLEKCRTIFPLFSIEGFKRETDTWRGKGTYEKIILAMESARKRNIQFGFSTTVTKRNISAVTQEEFIDGMIEAGCKVGIYLDYNHKDNNVPDTFSCDRAEKLFLKEVVDKYNEREDFALVNQSHWEEMAGGCLGAGRGLLHINSQGGVEPCPMVRLPGGNIRDKSLKDILGSELFAKMRKNREHLEDGLDWCILKNQEGLIL</sequence>
<dbReference type="InterPro" id="IPR013785">
    <property type="entry name" value="Aldolase_TIM"/>
</dbReference>
<dbReference type="PANTHER" id="PTHR43524">
    <property type="entry name" value="RADICAL SAM SUPERFAMILY PROTEIN"/>
    <property type="match status" value="1"/>
</dbReference>
<dbReference type="Pfam" id="PF13186">
    <property type="entry name" value="SPASM"/>
    <property type="match status" value="1"/>
</dbReference>
<proteinExistence type="predicted"/>
<dbReference type="GO" id="GO:0051536">
    <property type="term" value="F:iron-sulfur cluster binding"/>
    <property type="evidence" value="ECO:0007669"/>
    <property type="project" value="UniProtKB-KW"/>
</dbReference>
<dbReference type="CDD" id="cd01335">
    <property type="entry name" value="Radical_SAM"/>
    <property type="match status" value="1"/>
</dbReference>
<dbReference type="GO" id="GO:0003824">
    <property type="term" value="F:catalytic activity"/>
    <property type="evidence" value="ECO:0007669"/>
    <property type="project" value="InterPro"/>
</dbReference>
<evidence type="ECO:0000256" key="3">
    <source>
        <dbReference type="ARBA" id="ARBA00023004"/>
    </source>
</evidence>
<dbReference type="PANTHER" id="PTHR43524:SF1">
    <property type="entry name" value="RADICAL SAM SUPERFAMILY PROTEIN"/>
    <property type="match status" value="1"/>
</dbReference>
<dbReference type="Gene3D" id="3.20.20.70">
    <property type="entry name" value="Aldolase class I"/>
    <property type="match status" value="1"/>
</dbReference>
<dbReference type="SFLD" id="SFLDS00029">
    <property type="entry name" value="Radical_SAM"/>
    <property type="match status" value="1"/>
</dbReference>
<name>A0A1F7SNC6_9BACT</name>
<evidence type="ECO:0000256" key="4">
    <source>
        <dbReference type="ARBA" id="ARBA00023014"/>
    </source>
</evidence>
<reference evidence="6 7" key="1">
    <citation type="journal article" date="2016" name="Nat. Commun.">
        <title>Thousands of microbial genomes shed light on interconnected biogeochemical processes in an aquifer system.</title>
        <authorList>
            <person name="Anantharaman K."/>
            <person name="Brown C.T."/>
            <person name="Hug L.A."/>
            <person name="Sharon I."/>
            <person name="Castelle C.J."/>
            <person name="Probst A.J."/>
            <person name="Thomas B.C."/>
            <person name="Singh A."/>
            <person name="Wilkins M.J."/>
            <person name="Karaoz U."/>
            <person name="Brodie E.L."/>
            <person name="Williams K.H."/>
            <person name="Hubbard S.S."/>
            <person name="Banfield J.F."/>
        </authorList>
    </citation>
    <scope>NUCLEOTIDE SEQUENCE [LARGE SCALE GENOMIC DNA]</scope>
</reference>
<evidence type="ECO:0000259" key="5">
    <source>
        <dbReference type="PROSITE" id="PS51918"/>
    </source>
</evidence>
<dbReference type="PROSITE" id="PS51918">
    <property type="entry name" value="RADICAL_SAM"/>
    <property type="match status" value="1"/>
</dbReference>
<dbReference type="SUPFAM" id="SSF102114">
    <property type="entry name" value="Radical SAM enzymes"/>
    <property type="match status" value="1"/>
</dbReference>
<dbReference type="InterPro" id="IPR058240">
    <property type="entry name" value="rSAM_sf"/>
</dbReference>
<gene>
    <name evidence="6" type="ORF">A3G31_04605</name>
</gene>
<organism evidence="6 7">
    <name type="scientific">Candidatus Schekmanbacteria bacterium RIFCSPLOWO2_12_FULL_38_15</name>
    <dbReference type="NCBI Taxonomy" id="1817883"/>
    <lineage>
        <taxon>Bacteria</taxon>
        <taxon>Candidatus Schekmaniibacteriota</taxon>
    </lineage>
</organism>
<evidence type="ECO:0000313" key="6">
    <source>
        <dbReference type="EMBL" id="OGL55290.1"/>
    </source>
</evidence>
<keyword evidence="3" id="KW-0408">Iron</keyword>
<keyword evidence="4" id="KW-0411">Iron-sulfur</keyword>
<dbReference type="AlphaFoldDB" id="A0A1F7SNC6"/>
<feature type="domain" description="Radical SAM core" evidence="5">
    <location>
        <begin position="58"/>
        <end position="277"/>
    </location>
</feature>
<keyword evidence="1" id="KW-0949">S-adenosyl-L-methionine</keyword>
<comment type="caution">
    <text evidence="6">The sequence shown here is derived from an EMBL/GenBank/DDBJ whole genome shotgun (WGS) entry which is preliminary data.</text>
</comment>
<dbReference type="STRING" id="1817883.A3G31_04605"/>